<dbReference type="FunFam" id="2.60.120.230:FF:000001">
    <property type="entry name" value="Monooxygenase, DBH-like 1"/>
    <property type="match status" value="1"/>
</dbReference>
<keyword evidence="9" id="KW-0732">Signal</keyword>
<evidence type="ECO:0000256" key="2">
    <source>
        <dbReference type="ARBA" id="ARBA00010676"/>
    </source>
</evidence>
<keyword evidence="8" id="KW-0325">Glycoprotein</keyword>
<evidence type="ECO:0000313" key="12">
    <source>
        <dbReference type="RefSeq" id="XP_032824058.1"/>
    </source>
</evidence>
<name>A0AAJ7TWM5_PETMA</name>
<dbReference type="InterPro" id="IPR000323">
    <property type="entry name" value="Cu2_ascorb_mOase_N"/>
</dbReference>
<feature type="signal peptide" evidence="9">
    <location>
        <begin position="1"/>
        <end position="25"/>
    </location>
</feature>
<gene>
    <name evidence="12" type="primary">LOC116950431</name>
</gene>
<protein>
    <submittedName>
        <fullName evidence="12">DBH-like monooxygenase protein 1</fullName>
    </submittedName>
</protein>
<proteinExistence type="inferred from homology"/>
<dbReference type="Pfam" id="PF03712">
    <property type="entry name" value="Cu2_monoox_C"/>
    <property type="match status" value="1"/>
</dbReference>
<keyword evidence="3" id="KW-0479">Metal-binding</keyword>
<dbReference type="GO" id="GO:0030667">
    <property type="term" value="C:secretory granule membrane"/>
    <property type="evidence" value="ECO:0007669"/>
    <property type="project" value="TreeGrafter"/>
</dbReference>
<keyword evidence="5" id="KW-0186">Copper</keyword>
<dbReference type="InterPro" id="IPR014784">
    <property type="entry name" value="Cu2_ascorb_mOase-like_C"/>
</dbReference>
<dbReference type="Pfam" id="PF03351">
    <property type="entry name" value="DOMON"/>
    <property type="match status" value="1"/>
</dbReference>
<dbReference type="SUPFAM" id="SSF49742">
    <property type="entry name" value="PHM/PNGase F"/>
    <property type="match status" value="2"/>
</dbReference>
<dbReference type="Gene3D" id="2.60.120.310">
    <property type="entry name" value="Copper type II, ascorbate-dependent monooxygenase, N-terminal domain"/>
    <property type="match status" value="1"/>
</dbReference>
<dbReference type="GO" id="GO:0042420">
    <property type="term" value="P:dopamine catabolic process"/>
    <property type="evidence" value="ECO:0007669"/>
    <property type="project" value="TreeGrafter"/>
</dbReference>
<dbReference type="SMART" id="SM00664">
    <property type="entry name" value="DoH"/>
    <property type="match status" value="1"/>
</dbReference>
<evidence type="ECO:0000256" key="4">
    <source>
        <dbReference type="ARBA" id="ARBA00023002"/>
    </source>
</evidence>
<dbReference type="Proteomes" id="UP001318040">
    <property type="component" value="Chromosome 39"/>
</dbReference>
<feature type="domain" description="DOMON" evidence="10">
    <location>
        <begin position="41"/>
        <end position="156"/>
    </location>
</feature>
<dbReference type="GO" id="GO:0042421">
    <property type="term" value="P:norepinephrine biosynthetic process"/>
    <property type="evidence" value="ECO:0007669"/>
    <property type="project" value="TreeGrafter"/>
</dbReference>
<evidence type="ECO:0000256" key="5">
    <source>
        <dbReference type="ARBA" id="ARBA00023008"/>
    </source>
</evidence>
<dbReference type="GO" id="GO:0004500">
    <property type="term" value="F:dopamine beta-monooxygenase activity"/>
    <property type="evidence" value="ECO:0007669"/>
    <property type="project" value="InterPro"/>
</dbReference>
<dbReference type="InterPro" id="IPR036939">
    <property type="entry name" value="Cu2_ascorb_mOase_N_sf"/>
</dbReference>
<keyword evidence="6" id="KW-0503">Monooxygenase</keyword>
<evidence type="ECO:0000256" key="8">
    <source>
        <dbReference type="ARBA" id="ARBA00023180"/>
    </source>
</evidence>
<dbReference type="PRINTS" id="PR00767">
    <property type="entry name" value="DBMONOXGNASE"/>
</dbReference>
<dbReference type="InterPro" id="IPR000945">
    <property type="entry name" value="DBH-like"/>
</dbReference>
<dbReference type="PROSITE" id="PS50836">
    <property type="entry name" value="DOMON"/>
    <property type="match status" value="1"/>
</dbReference>
<keyword evidence="7" id="KW-1015">Disulfide bond</keyword>
<dbReference type="GO" id="GO:0005507">
    <property type="term" value="F:copper ion binding"/>
    <property type="evidence" value="ECO:0007669"/>
    <property type="project" value="InterPro"/>
</dbReference>
<dbReference type="PANTHER" id="PTHR10157:SF31">
    <property type="entry name" value="DBH-LIKE MONOOXYGENASE PROTEIN 2-RELATED"/>
    <property type="match status" value="1"/>
</dbReference>
<dbReference type="GO" id="GO:0006589">
    <property type="term" value="P:octopamine biosynthetic process"/>
    <property type="evidence" value="ECO:0007669"/>
    <property type="project" value="TreeGrafter"/>
</dbReference>
<evidence type="ECO:0000256" key="7">
    <source>
        <dbReference type="ARBA" id="ARBA00023157"/>
    </source>
</evidence>
<evidence type="ECO:0000259" key="10">
    <source>
        <dbReference type="PROSITE" id="PS50836"/>
    </source>
</evidence>
<dbReference type="InterPro" id="IPR045266">
    <property type="entry name" value="DOH_DOMON"/>
</dbReference>
<comment type="similarity">
    <text evidence="2">Belongs to the copper type II ascorbate-dependent monooxygenase family.</text>
</comment>
<keyword evidence="11" id="KW-1185">Reference proteome</keyword>
<evidence type="ECO:0000256" key="6">
    <source>
        <dbReference type="ARBA" id="ARBA00023033"/>
    </source>
</evidence>
<feature type="chain" id="PRO_5042521508" evidence="9">
    <location>
        <begin position="26"/>
        <end position="598"/>
    </location>
</feature>
<dbReference type="KEGG" id="pmrn:116950431"/>
<dbReference type="Gene3D" id="2.60.120.230">
    <property type="match status" value="1"/>
</dbReference>
<dbReference type="GeneID" id="116950431"/>
<evidence type="ECO:0000313" key="11">
    <source>
        <dbReference type="Proteomes" id="UP001318040"/>
    </source>
</evidence>
<dbReference type="InterPro" id="IPR024548">
    <property type="entry name" value="Cu2_monoox_C"/>
</dbReference>
<comment type="cofactor">
    <cofactor evidence="1">
        <name>Cu(2+)</name>
        <dbReference type="ChEBI" id="CHEBI:29036"/>
    </cofactor>
</comment>
<dbReference type="RefSeq" id="XP_032824058.1">
    <property type="nucleotide sequence ID" value="XM_032968167.1"/>
</dbReference>
<dbReference type="Pfam" id="PF01082">
    <property type="entry name" value="Cu2_monooxygen"/>
    <property type="match status" value="1"/>
</dbReference>
<sequence>MLALSARLCLLGALAVALTGGPIGATELSLEKFQHRTKLHEHFLLSWNINSSYIVFKIEVQTAGYVGFGVSRKGGMKDTDMVVCGADHAGGDYTCTDRYSASETTPVKDDSQDVHIYSLNLVNQHRVVTFGRKLKTGDKYDVDITHDTMRAVFAFGSDVVIVHHGANRGTKSVLLLSYSLDRDAVQEPSTTADLLTSNFKIPSDKNTFYLCTMFKLPVLTEKHHLIKVEAVVTNGSEPYVHHMILYRCAVNIKGSDKQQNQCYHPNMPEPFWKCQGITVAWAIGGEAFVYPKDVGYSLGTDGDPKYVLLEIHYDNPNLATGVVDNSGFRLFYTNKLRMYDAGIIEVGVDPSPYHIIPPHVSSFVSHGLCTTALLQDGHVSRVHVFATLLHAHLAGRKIHVRHFRAGEEIGSLGEDNTYDFNFQENRYFPQHIDVFAGDVLVVECTYDTEERKNITIGGFETLQEMCLAYLHYYPRISLARCRSIPNVPTLARNLLGCEVTKQSNKYTVTSPERHKGRLLEAVVAEYAWNTDRVTQYERLLRDTDYDVKLYLSNHTWVYETAKLPGARSTAGSRGDAGRPRPWRRGFELLTVAVALLLQ</sequence>
<keyword evidence="4" id="KW-0560">Oxidoreductase</keyword>
<dbReference type="FunFam" id="2.60.120.310:FF:000004">
    <property type="entry name" value="DBH-like monooxygenase protein 1"/>
    <property type="match status" value="1"/>
</dbReference>
<dbReference type="InterPro" id="IPR005018">
    <property type="entry name" value="DOMON_domain"/>
</dbReference>
<dbReference type="InterPro" id="IPR008977">
    <property type="entry name" value="PHM/PNGase_F_dom_sf"/>
</dbReference>
<organism evidence="11 12">
    <name type="scientific">Petromyzon marinus</name>
    <name type="common">Sea lamprey</name>
    <dbReference type="NCBI Taxonomy" id="7757"/>
    <lineage>
        <taxon>Eukaryota</taxon>
        <taxon>Metazoa</taxon>
        <taxon>Chordata</taxon>
        <taxon>Craniata</taxon>
        <taxon>Vertebrata</taxon>
        <taxon>Cyclostomata</taxon>
        <taxon>Hyperoartia</taxon>
        <taxon>Petromyzontiformes</taxon>
        <taxon>Petromyzontidae</taxon>
        <taxon>Petromyzon</taxon>
    </lineage>
</organism>
<dbReference type="InterPro" id="IPR028460">
    <property type="entry name" value="Tbh/DBH"/>
</dbReference>
<accession>A0AAJ7TWM5</accession>
<evidence type="ECO:0000256" key="9">
    <source>
        <dbReference type="SAM" id="SignalP"/>
    </source>
</evidence>
<evidence type="ECO:0000256" key="3">
    <source>
        <dbReference type="ARBA" id="ARBA00022723"/>
    </source>
</evidence>
<dbReference type="GO" id="GO:0005615">
    <property type="term" value="C:extracellular space"/>
    <property type="evidence" value="ECO:0007669"/>
    <property type="project" value="TreeGrafter"/>
</dbReference>
<dbReference type="PANTHER" id="PTHR10157">
    <property type="entry name" value="DOPAMINE BETA HYDROXYLASE RELATED"/>
    <property type="match status" value="1"/>
</dbReference>
<dbReference type="CDD" id="cd09631">
    <property type="entry name" value="DOMON_DOH"/>
    <property type="match status" value="1"/>
</dbReference>
<evidence type="ECO:0000256" key="1">
    <source>
        <dbReference type="ARBA" id="ARBA00001973"/>
    </source>
</evidence>
<reference evidence="12" key="1">
    <citation type="submission" date="2025-08" db="UniProtKB">
        <authorList>
            <consortium name="RefSeq"/>
        </authorList>
    </citation>
    <scope>IDENTIFICATION</scope>
    <source>
        <tissue evidence="12">Sperm</tissue>
    </source>
</reference>
<dbReference type="AlphaFoldDB" id="A0AAJ7TWM5"/>